<feature type="transmembrane region" description="Helical" evidence="11">
    <location>
        <begin position="76"/>
        <end position="96"/>
    </location>
</feature>
<evidence type="ECO:0000256" key="8">
    <source>
        <dbReference type="ARBA" id="ARBA00023065"/>
    </source>
</evidence>
<evidence type="ECO:0000313" key="12">
    <source>
        <dbReference type="EMBL" id="UUI71125.1"/>
    </source>
</evidence>
<evidence type="ECO:0000256" key="5">
    <source>
        <dbReference type="ARBA" id="ARBA00022692"/>
    </source>
</evidence>
<reference evidence="12 13" key="1">
    <citation type="submission" date="2022-07" db="EMBL/GenBank/DDBJ databases">
        <title>Novel species in genus cellulomonas.</title>
        <authorList>
            <person name="Ye L."/>
        </authorList>
    </citation>
    <scope>NUCLEOTIDE SEQUENCE [LARGE SCALE GENOMIC DNA]</scope>
    <source>
        <strain evidence="13">zg-B89</strain>
    </source>
</reference>
<keyword evidence="8 11" id="KW-0406">Ion transport</keyword>
<evidence type="ECO:0000256" key="7">
    <source>
        <dbReference type="ARBA" id="ARBA00023053"/>
    </source>
</evidence>
<dbReference type="Pfam" id="PF06965">
    <property type="entry name" value="Na_H_antiport_1"/>
    <property type="match status" value="1"/>
</dbReference>
<dbReference type="PANTHER" id="PTHR30341">
    <property type="entry name" value="SODIUM ION/PROTON ANTIPORTER NHAA-RELATED"/>
    <property type="match status" value="1"/>
</dbReference>
<dbReference type="HAMAP" id="MF_01844">
    <property type="entry name" value="NhaA"/>
    <property type="match status" value="1"/>
</dbReference>
<comment type="similarity">
    <text evidence="11">Belongs to the NhaA Na(+)/H(+) (TC 2.A.33) antiporter family.</text>
</comment>
<dbReference type="Gene3D" id="1.20.1530.10">
    <property type="entry name" value="Na+/H+ antiporter like domain"/>
    <property type="match status" value="1"/>
</dbReference>
<evidence type="ECO:0000256" key="1">
    <source>
        <dbReference type="ARBA" id="ARBA00004429"/>
    </source>
</evidence>
<feature type="transmembrane region" description="Helical" evidence="11">
    <location>
        <begin position="381"/>
        <end position="400"/>
    </location>
</feature>
<gene>
    <name evidence="11 12" type="primary">nhaA</name>
    <name evidence="12" type="ORF">NP048_15210</name>
</gene>
<keyword evidence="2 11" id="KW-0813">Transport</keyword>
<evidence type="ECO:0000256" key="6">
    <source>
        <dbReference type="ARBA" id="ARBA00022989"/>
    </source>
</evidence>
<protein>
    <recommendedName>
        <fullName evidence="11">Na(+)/H(+) antiporter NhaA</fullName>
    </recommendedName>
    <alternativeName>
        <fullName evidence="11">Sodium/proton antiporter NhaA</fullName>
    </alternativeName>
</protein>
<comment type="function">
    <text evidence="11">Na(+)/H(+) antiporter that extrudes sodium in exchange for external protons.</text>
</comment>
<evidence type="ECO:0000256" key="4">
    <source>
        <dbReference type="ARBA" id="ARBA00022475"/>
    </source>
</evidence>
<feature type="transmembrane region" description="Helical" evidence="11">
    <location>
        <begin position="347"/>
        <end position="369"/>
    </location>
</feature>
<keyword evidence="10 11" id="KW-0739">Sodium transport</keyword>
<name>A0ABY5KPW6_9CELL</name>
<evidence type="ECO:0000256" key="2">
    <source>
        <dbReference type="ARBA" id="ARBA00022448"/>
    </source>
</evidence>
<keyword evidence="13" id="KW-1185">Reference proteome</keyword>
<dbReference type="EMBL" id="CP101987">
    <property type="protein sequence ID" value="UUI71125.1"/>
    <property type="molecule type" value="Genomic_DNA"/>
</dbReference>
<dbReference type="InterPro" id="IPR004670">
    <property type="entry name" value="NhaA"/>
</dbReference>
<keyword evidence="6 11" id="KW-1133">Transmembrane helix</keyword>
<feature type="transmembrane region" description="Helical" evidence="11">
    <location>
        <begin position="143"/>
        <end position="161"/>
    </location>
</feature>
<feature type="transmembrane region" description="Helical" evidence="11">
    <location>
        <begin position="108"/>
        <end position="131"/>
    </location>
</feature>
<dbReference type="InterPro" id="IPR023171">
    <property type="entry name" value="Na/H_antiporter_dom_sf"/>
</dbReference>
<feature type="transmembrane region" description="Helical" evidence="11">
    <location>
        <begin position="311"/>
        <end position="331"/>
    </location>
</feature>
<feature type="transmembrane region" description="Helical" evidence="11">
    <location>
        <begin position="278"/>
        <end position="299"/>
    </location>
</feature>
<keyword evidence="3 11" id="KW-0050">Antiport</keyword>
<evidence type="ECO:0000256" key="9">
    <source>
        <dbReference type="ARBA" id="ARBA00023136"/>
    </source>
</evidence>
<comment type="subcellular location">
    <subcellularLocation>
        <location evidence="1">Cell inner membrane</location>
        <topology evidence="1">Multi-pass membrane protein</topology>
    </subcellularLocation>
    <subcellularLocation>
        <location evidence="11">Cell membrane</location>
        <topology evidence="11">Multi-pass membrane protein</topology>
    </subcellularLocation>
</comment>
<proteinExistence type="inferred from homology"/>
<keyword evidence="5 11" id="KW-0812">Transmembrane</keyword>
<dbReference type="NCBIfam" id="TIGR00773">
    <property type="entry name" value="NhaA"/>
    <property type="match status" value="1"/>
</dbReference>
<evidence type="ECO:0000256" key="3">
    <source>
        <dbReference type="ARBA" id="ARBA00022449"/>
    </source>
</evidence>
<keyword evidence="9 11" id="KW-0472">Membrane</keyword>
<organism evidence="12 13">
    <name type="scientific">Cellulomonas xiejunii</name>
    <dbReference type="NCBI Taxonomy" id="2968083"/>
    <lineage>
        <taxon>Bacteria</taxon>
        <taxon>Bacillati</taxon>
        <taxon>Actinomycetota</taxon>
        <taxon>Actinomycetes</taxon>
        <taxon>Micrococcales</taxon>
        <taxon>Cellulomonadaceae</taxon>
        <taxon>Cellulomonas</taxon>
    </lineage>
</organism>
<feature type="transmembrane region" description="Helical" evidence="11">
    <location>
        <begin position="198"/>
        <end position="215"/>
    </location>
</feature>
<keyword evidence="7 11" id="KW-0915">Sodium</keyword>
<accession>A0ABY5KPW6</accession>
<evidence type="ECO:0000256" key="10">
    <source>
        <dbReference type="ARBA" id="ARBA00023201"/>
    </source>
</evidence>
<dbReference type="RefSeq" id="WP_227576462.1">
    <property type="nucleotide sequence ID" value="NZ_CP101987.1"/>
</dbReference>
<keyword evidence="4 11" id="KW-1003">Cell membrane</keyword>
<dbReference type="Proteomes" id="UP001316384">
    <property type="component" value="Chromosome"/>
</dbReference>
<evidence type="ECO:0000256" key="11">
    <source>
        <dbReference type="HAMAP-Rule" id="MF_01844"/>
    </source>
</evidence>
<comment type="catalytic activity">
    <reaction evidence="11">
        <text>Na(+)(in) + 2 H(+)(out) = Na(+)(out) + 2 H(+)(in)</text>
        <dbReference type="Rhea" id="RHEA:29251"/>
        <dbReference type="ChEBI" id="CHEBI:15378"/>
        <dbReference type="ChEBI" id="CHEBI:29101"/>
    </reaction>
</comment>
<dbReference type="PANTHER" id="PTHR30341:SF0">
    <property type="entry name" value="NA(+)_H(+) ANTIPORTER NHAA"/>
    <property type="match status" value="1"/>
</dbReference>
<evidence type="ECO:0000313" key="13">
    <source>
        <dbReference type="Proteomes" id="UP001316384"/>
    </source>
</evidence>
<sequence>MTDPTPDPHARVGGRLTPGALRNLADTLRAENAGAILLLLGAVVALAWANSPWSAGYDTLSDTVVGPAALHLDLTVAQWATDGLLAIFFFVVGLELKREMVDGQLRRPSTAIVPILAAVGGMAVPALIYTVVNLQAGGSSEGWAIPVATDIAFAVAVLTVFGKRLPTALRAFLLTLAVVDDLLGIVVIAVFYAVGLQIVWLAVSLATIAVFAVLVRRRTSAWVLVPLAVLAWAFMHMSGVHATIAGVILGFTVPALARKGESISRAERLEHLWRPVSAGVAVPVFALFAAGVSMSPTALASALGDPAAQGVALGLVLGKPAGILLATFLLVKLTKATLDPSVRWPDLAAVSVVAGVGFTVSLLIGELSFAADSPHSENVKAAILLGSLTAAAFGGALLTWRTRVQARRTVAADEVTAAA</sequence>
<feature type="transmembrane region" description="Helical" evidence="11">
    <location>
        <begin position="32"/>
        <end position="49"/>
    </location>
</feature>